<dbReference type="InterPro" id="IPR029225">
    <property type="entry name" value="Nse4_Nse3-bd"/>
</dbReference>
<dbReference type="GeneID" id="36288045"/>
<sequence length="501" mass="55909">MSRLMPSKSRTPTYSEDVWDASPKPTLRRSLNSAPRDTSPSSSPHSAASHSSDKENKAARSRVDKGKGPEGMAAPPVSRGLAEISNGRSVKRKAVEVRDAGDGDRSRSVRRRTREPENGSPVSQNGDEEGSDNYDPDQDLQERRELRARFRNLEKDLNNNRAEFLHADNEGLKQTLLEADDILNGVKQTGDATVDSRLIANAADLSLKKIEKLTLGDTDRRVDIDHFVAKCMTFMRNGQGSAPSPSSRAPASTQTRRRSIQNGDNPDDDDPEAGDMLDWSHLGAFACQQHNTRPPIPGFLLGPLSLEKRARRAIQRRAPNANRDLVETQPEILRPEDIERSENSSLTFLCARIMERLRYASAAGMDACEAEAWEGITDEEVKVLMRRHGLNADGGMDLFRFVINPRSFGQTVENMFYVSFLIRDGKAAITVDEDGLPFLGEAEPPRRVEAVKKDVSKHQAIFAIDMATWEELIEVFEIREPIIEHREEVVQRAVGARGWYS</sequence>
<keyword evidence="6 7" id="KW-0539">Nucleus</keyword>
<feature type="compositionally biased region" description="Polar residues" evidence="8">
    <location>
        <begin position="29"/>
        <end position="38"/>
    </location>
</feature>
<feature type="compositionally biased region" description="Basic and acidic residues" evidence="8">
    <location>
        <begin position="93"/>
        <end position="107"/>
    </location>
</feature>
<accession>A0A177A967</accession>
<keyword evidence="5 7" id="KW-0234">DNA repair</keyword>
<evidence type="ECO:0000259" key="10">
    <source>
        <dbReference type="Pfam" id="PF15412"/>
    </source>
</evidence>
<feature type="domain" description="Non-structural maintenance of chromosome element 4 C-terminal" evidence="9">
    <location>
        <begin position="396"/>
        <end position="483"/>
    </location>
</feature>
<evidence type="ECO:0000256" key="2">
    <source>
        <dbReference type="ARBA" id="ARBA00008997"/>
    </source>
</evidence>
<feature type="compositionally biased region" description="Basic and acidic residues" evidence="8">
    <location>
        <begin position="51"/>
        <end position="68"/>
    </location>
</feature>
<organism evidence="11">
    <name type="scientific">Pseudogymnoascus destructans</name>
    <dbReference type="NCBI Taxonomy" id="655981"/>
    <lineage>
        <taxon>Eukaryota</taxon>
        <taxon>Fungi</taxon>
        <taxon>Dikarya</taxon>
        <taxon>Ascomycota</taxon>
        <taxon>Pezizomycotina</taxon>
        <taxon>Leotiomycetes</taxon>
        <taxon>Thelebolales</taxon>
        <taxon>Thelebolaceae</taxon>
        <taxon>Pseudogymnoascus</taxon>
    </lineage>
</organism>
<reference evidence="11" key="1">
    <citation type="submission" date="2016-03" db="EMBL/GenBank/DDBJ databases">
        <title>Updated assembly of Pseudogymnoascus destructans, the fungus causing white-nose syndrome of bats.</title>
        <authorList>
            <person name="Palmer J.M."/>
            <person name="Drees K.P."/>
            <person name="Foster J.T."/>
            <person name="Lindner D.L."/>
        </authorList>
    </citation>
    <scope>NUCLEOTIDE SEQUENCE [LARGE SCALE GENOMIC DNA]</scope>
    <source>
        <strain evidence="11">20631-21</strain>
    </source>
</reference>
<evidence type="ECO:0000256" key="1">
    <source>
        <dbReference type="ARBA" id="ARBA00004123"/>
    </source>
</evidence>
<evidence type="ECO:0000256" key="8">
    <source>
        <dbReference type="SAM" id="MobiDB-lite"/>
    </source>
</evidence>
<feature type="compositionally biased region" description="Acidic residues" evidence="8">
    <location>
        <begin position="265"/>
        <end position="275"/>
    </location>
</feature>
<feature type="compositionally biased region" description="Low complexity" evidence="8">
    <location>
        <begin position="241"/>
        <end position="252"/>
    </location>
</feature>
<dbReference type="OrthoDB" id="361242at2759"/>
<evidence type="ECO:0000256" key="5">
    <source>
        <dbReference type="ARBA" id="ARBA00023204"/>
    </source>
</evidence>
<comment type="subunit">
    <text evidence="7">Component of the SMC5-SMC6 complex.</text>
</comment>
<dbReference type="InterPro" id="IPR027786">
    <property type="entry name" value="Nse4/EID"/>
</dbReference>
<feature type="domain" description="Nse4/EID protein Nse3/MAGE-binding" evidence="10">
    <location>
        <begin position="195"/>
        <end position="268"/>
    </location>
</feature>
<dbReference type="Pfam" id="PF15412">
    <property type="entry name" value="Nse4-Nse3_bdg"/>
    <property type="match status" value="1"/>
</dbReference>
<dbReference type="eggNOG" id="KOG2866">
    <property type="taxonomic scope" value="Eukaryota"/>
</dbReference>
<dbReference type="GO" id="GO:0006281">
    <property type="term" value="P:DNA repair"/>
    <property type="evidence" value="ECO:0007669"/>
    <property type="project" value="UniProtKB-UniRule"/>
</dbReference>
<dbReference type="Proteomes" id="UP000077154">
    <property type="component" value="Unassembled WGS sequence"/>
</dbReference>
<keyword evidence="4 7" id="KW-0233">DNA recombination</keyword>
<protein>
    <recommendedName>
        <fullName evidence="7">Non-structural maintenance of chromosomes element 4</fullName>
    </recommendedName>
</protein>
<dbReference type="GO" id="GO:0005634">
    <property type="term" value="C:nucleus"/>
    <property type="evidence" value="ECO:0007669"/>
    <property type="project" value="UniProtKB-SubCell"/>
</dbReference>
<evidence type="ECO:0000313" key="11">
    <source>
        <dbReference type="EMBL" id="OAF58695.1"/>
    </source>
</evidence>
<dbReference type="AlphaFoldDB" id="A0A177A967"/>
<gene>
    <name evidence="11" type="primary">NSE4</name>
    <name evidence="11" type="ORF">VC83_04977</name>
</gene>
<feature type="compositionally biased region" description="Acidic residues" evidence="8">
    <location>
        <begin position="126"/>
        <end position="138"/>
    </location>
</feature>
<dbReference type="GO" id="GO:0006310">
    <property type="term" value="P:DNA recombination"/>
    <property type="evidence" value="ECO:0007669"/>
    <property type="project" value="UniProtKB-UniRule"/>
</dbReference>
<keyword evidence="3 7" id="KW-0227">DNA damage</keyword>
<dbReference type="VEuPathDB" id="FungiDB:GMDG_00881"/>
<name>A0A177A967_9PEZI</name>
<evidence type="ECO:0000256" key="4">
    <source>
        <dbReference type="ARBA" id="ARBA00023172"/>
    </source>
</evidence>
<feature type="region of interest" description="Disordered" evidence="8">
    <location>
        <begin position="1"/>
        <end position="138"/>
    </location>
</feature>
<dbReference type="GO" id="GO:0030915">
    <property type="term" value="C:Smc5-Smc6 complex"/>
    <property type="evidence" value="ECO:0007669"/>
    <property type="project" value="UniProtKB-UniRule"/>
</dbReference>
<evidence type="ECO:0000256" key="7">
    <source>
        <dbReference type="RuleBase" id="RU365071"/>
    </source>
</evidence>
<evidence type="ECO:0000259" key="9">
    <source>
        <dbReference type="Pfam" id="PF08743"/>
    </source>
</evidence>
<feature type="compositionally biased region" description="Low complexity" evidence="8">
    <location>
        <begin position="39"/>
        <end position="50"/>
    </location>
</feature>
<dbReference type="RefSeq" id="XP_024323979.1">
    <property type="nucleotide sequence ID" value="XM_024468603.1"/>
</dbReference>
<dbReference type="PANTHER" id="PTHR16140:SF0">
    <property type="entry name" value="NON-STRUCTURAL MAINTENANCE OF CHROMOSOMES ELEMENT 4"/>
    <property type="match status" value="1"/>
</dbReference>
<dbReference type="Pfam" id="PF08743">
    <property type="entry name" value="Nse4_C"/>
    <property type="match status" value="1"/>
</dbReference>
<proteinExistence type="inferred from homology"/>
<comment type="similarity">
    <text evidence="2 7">Belongs to the NSE4 family.</text>
</comment>
<dbReference type="PANTHER" id="PTHR16140">
    <property type="entry name" value="NON-STRUCTURAL MAINTENANCE OF CHROMOSOMES ELEMENT 4"/>
    <property type="match status" value="1"/>
</dbReference>
<evidence type="ECO:0000256" key="3">
    <source>
        <dbReference type="ARBA" id="ARBA00022763"/>
    </source>
</evidence>
<comment type="subcellular location">
    <subcellularLocation>
        <location evidence="1 7">Nucleus</location>
    </subcellularLocation>
</comment>
<dbReference type="InterPro" id="IPR014854">
    <property type="entry name" value="Nse4_C"/>
</dbReference>
<evidence type="ECO:0000256" key="6">
    <source>
        <dbReference type="ARBA" id="ARBA00023242"/>
    </source>
</evidence>
<feature type="region of interest" description="Disordered" evidence="8">
    <location>
        <begin position="236"/>
        <end position="275"/>
    </location>
</feature>
<dbReference type="EMBL" id="KV441396">
    <property type="protein sequence ID" value="OAF58695.1"/>
    <property type="molecule type" value="Genomic_DNA"/>
</dbReference>
<comment type="function">
    <text evidence="7">Component of the SMC5-SMC6 complex, that promotes sister chromatid alignment after DNA damage and facilitates double-stranded DNA breaks (DSBs) repair via homologous recombination between sister chromatids.</text>
</comment>